<accession>A0A0E9N4T7</accession>
<organism evidence="3 4">
    <name type="scientific">Flavihumibacter petaseus NBRC 106054</name>
    <dbReference type="NCBI Taxonomy" id="1220578"/>
    <lineage>
        <taxon>Bacteria</taxon>
        <taxon>Pseudomonadati</taxon>
        <taxon>Bacteroidota</taxon>
        <taxon>Chitinophagia</taxon>
        <taxon>Chitinophagales</taxon>
        <taxon>Chitinophagaceae</taxon>
        <taxon>Flavihumibacter</taxon>
    </lineage>
</organism>
<dbReference type="OrthoDB" id="5513217at2"/>
<feature type="chain" id="PRO_5002430226" evidence="1">
    <location>
        <begin position="21"/>
        <end position="113"/>
    </location>
</feature>
<protein>
    <submittedName>
        <fullName evidence="3">Putative heavy metal-binding protein</fullName>
    </submittedName>
</protein>
<dbReference type="AlphaFoldDB" id="A0A0E9N4T7"/>
<dbReference type="SUPFAM" id="SSF55008">
    <property type="entry name" value="HMA, heavy metal-associated domain"/>
    <property type="match status" value="1"/>
</dbReference>
<evidence type="ECO:0000313" key="3">
    <source>
        <dbReference type="EMBL" id="GAO44360.1"/>
    </source>
</evidence>
<proteinExistence type="predicted"/>
<evidence type="ECO:0000313" key="4">
    <source>
        <dbReference type="Proteomes" id="UP000033121"/>
    </source>
</evidence>
<sequence length="113" mass="12543">MKKLSLLVVLVTGLVTGAFAQAKKTLQTVVISTPSVQCDMCKKRIETFLAKEEGVTKSNVDYKKKKTTVTFYTDRTNIENIKTAIANVGYDADDVSANEESYEKLPKCCKKPE</sequence>
<dbReference type="InterPro" id="IPR036163">
    <property type="entry name" value="HMA_dom_sf"/>
</dbReference>
<dbReference type="CDD" id="cd00371">
    <property type="entry name" value="HMA"/>
    <property type="match status" value="1"/>
</dbReference>
<dbReference type="Gene3D" id="3.30.70.100">
    <property type="match status" value="1"/>
</dbReference>
<comment type="caution">
    <text evidence="3">The sequence shown here is derived from an EMBL/GenBank/DDBJ whole genome shotgun (WGS) entry which is preliminary data.</text>
</comment>
<feature type="signal peptide" evidence="1">
    <location>
        <begin position="1"/>
        <end position="20"/>
    </location>
</feature>
<dbReference type="Proteomes" id="UP000033121">
    <property type="component" value="Unassembled WGS sequence"/>
</dbReference>
<evidence type="ECO:0000259" key="2">
    <source>
        <dbReference type="PROSITE" id="PS50846"/>
    </source>
</evidence>
<name>A0A0E9N4T7_9BACT</name>
<dbReference type="RefSeq" id="WP_046370298.1">
    <property type="nucleotide sequence ID" value="NZ_BBWV01000003.1"/>
</dbReference>
<dbReference type="Pfam" id="PF00403">
    <property type="entry name" value="HMA"/>
    <property type="match status" value="1"/>
</dbReference>
<keyword evidence="1" id="KW-0732">Signal</keyword>
<dbReference type="PROSITE" id="PS50846">
    <property type="entry name" value="HMA_2"/>
    <property type="match status" value="1"/>
</dbReference>
<keyword evidence="4" id="KW-1185">Reference proteome</keyword>
<feature type="domain" description="HMA" evidence="2">
    <location>
        <begin position="27"/>
        <end position="93"/>
    </location>
</feature>
<evidence type="ECO:0000256" key="1">
    <source>
        <dbReference type="SAM" id="SignalP"/>
    </source>
</evidence>
<dbReference type="GO" id="GO:0046872">
    <property type="term" value="F:metal ion binding"/>
    <property type="evidence" value="ECO:0007669"/>
    <property type="project" value="InterPro"/>
</dbReference>
<gene>
    <name evidence="3" type="ORF">FPE01S_03_03980</name>
</gene>
<dbReference type="EMBL" id="BBWV01000003">
    <property type="protein sequence ID" value="GAO44360.1"/>
    <property type="molecule type" value="Genomic_DNA"/>
</dbReference>
<dbReference type="InterPro" id="IPR006121">
    <property type="entry name" value="HMA_dom"/>
</dbReference>
<reference evidence="3 4" key="1">
    <citation type="submission" date="2015-04" db="EMBL/GenBank/DDBJ databases">
        <title>Whole genome shotgun sequence of Flavihumibacter petaseus NBRC 106054.</title>
        <authorList>
            <person name="Miyazawa S."/>
            <person name="Hosoyama A."/>
            <person name="Hashimoto M."/>
            <person name="Noguchi M."/>
            <person name="Tsuchikane K."/>
            <person name="Ohji S."/>
            <person name="Yamazoe A."/>
            <person name="Ichikawa N."/>
            <person name="Kimura A."/>
            <person name="Fujita N."/>
        </authorList>
    </citation>
    <scope>NUCLEOTIDE SEQUENCE [LARGE SCALE GENOMIC DNA]</scope>
    <source>
        <strain evidence="3 4">NBRC 106054</strain>
    </source>
</reference>
<dbReference type="STRING" id="1220578.FPE01S_03_03980"/>